<protein>
    <recommendedName>
        <fullName evidence="4">Methyltransferase type 11 domain-containing protein</fullName>
    </recommendedName>
</protein>
<organism evidence="2 3">
    <name type="scientific">Subtercola boreus</name>
    <dbReference type="NCBI Taxonomy" id="120213"/>
    <lineage>
        <taxon>Bacteria</taxon>
        <taxon>Bacillati</taxon>
        <taxon>Actinomycetota</taxon>
        <taxon>Actinomycetes</taxon>
        <taxon>Micrococcales</taxon>
        <taxon>Microbacteriaceae</taxon>
        <taxon>Subtercola</taxon>
    </lineage>
</organism>
<evidence type="ECO:0000313" key="3">
    <source>
        <dbReference type="Proteomes" id="UP000257080"/>
    </source>
</evidence>
<feature type="compositionally biased region" description="Basic and acidic residues" evidence="1">
    <location>
        <begin position="320"/>
        <end position="340"/>
    </location>
</feature>
<comment type="caution">
    <text evidence="2">The sequence shown here is derived from an EMBL/GenBank/DDBJ whole genome shotgun (WGS) entry which is preliminary data.</text>
</comment>
<evidence type="ECO:0000313" key="2">
    <source>
        <dbReference type="EMBL" id="RFA26475.1"/>
    </source>
</evidence>
<sequence>MSDAENLTSDADDPVATGITGDAGGAGLSAYSGHGFNPSGANDSWSNLYLHVPPNSRVLDVGCSSGNFGEALERLKGCTVTGVDLDAADVAEAATKISRALVFDITTAPTLDGLGLFDVVVFADVLEHLGDPREALRRIRSLLAEGGFVVFSIPNMTHASVRIDLLRGEFGYTQTGILDKTHVHFYDRAEVDDIFASSGFTVVDENPVVFPYPDAMLETELGSLGLRVDESDPTFFDLLAKTDASVLQFVGKAVPDARASAPHTRQREFPPEEINRVVADLVARADTAEAAQVELQAQTDAATVDLATARADVAAAVSRAEAERERADTERARADAEQTRADAAQAEVDRISAIIAELKHNPLRFAAKRLRRP</sequence>
<feature type="region of interest" description="Disordered" evidence="1">
    <location>
        <begin position="320"/>
        <end position="341"/>
    </location>
</feature>
<accession>A0A3E0W941</accession>
<dbReference type="Pfam" id="PF13489">
    <property type="entry name" value="Methyltransf_23"/>
    <property type="match status" value="1"/>
</dbReference>
<dbReference type="AlphaFoldDB" id="A0A3E0W941"/>
<evidence type="ECO:0000256" key="1">
    <source>
        <dbReference type="SAM" id="MobiDB-lite"/>
    </source>
</evidence>
<proteinExistence type="predicted"/>
<dbReference type="EMBL" id="NBXE01000024">
    <property type="protein sequence ID" value="RFA26475.1"/>
    <property type="molecule type" value="Genomic_DNA"/>
</dbReference>
<dbReference type="OrthoDB" id="7615426at2"/>
<dbReference type="Gene3D" id="3.40.50.150">
    <property type="entry name" value="Vaccinia Virus protein VP39"/>
    <property type="match status" value="1"/>
</dbReference>
<dbReference type="CDD" id="cd02440">
    <property type="entry name" value="AdoMet_MTases"/>
    <property type="match status" value="1"/>
</dbReference>
<dbReference type="RefSeq" id="WP_116418930.1">
    <property type="nucleotide sequence ID" value="NZ_NBXC01000019.1"/>
</dbReference>
<gene>
    <name evidence="2" type="ORF">B7R25_10640</name>
</gene>
<name>A0A3E0W941_9MICO</name>
<evidence type="ECO:0008006" key="4">
    <source>
        <dbReference type="Google" id="ProtNLM"/>
    </source>
</evidence>
<reference evidence="2 3" key="1">
    <citation type="submission" date="2017-04" db="EMBL/GenBank/DDBJ databases">
        <title>Comparative genome analysis of Subtercola boreus.</title>
        <authorList>
            <person name="Cho Y.-J."/>
            <person name="Cho A."/>
            <person name="Kim O.-S."/>
            <person name="Lee J.-I."/>
        </authorList>
    </citation>
    <scope>NUCLEOTIDE SEQUENCE [LARGE SCALE GENOMIC DNA]</scope>
    <source>
        <strain evidence="2 3">P28004</strain>
    </source>
</reference>
<dbReference type="InterPro" id="IPR029063">
    <property type="entry name" value="SAM-dependent_MTases_sf"/>
</dbReference>
<dbReference type="Proteomes" id="UP000257080">
    <property type="component" value="Unassembled WGS sequence"/>
</dbReference>
<dbReference type="PANTHER" id="PTHR43861">
    <property type="entry name" value="TRANS-ACONITATE 2-METHYLTRANSFERASE-RELATED"/>
    <property type="match status" value="1"/>
</dbReference>
<dbReference type="SUPFAM" id="SSF53335">
    <property type="entry name" value="S-adenosyl-L-methionine-dependent methyltransferases"/>
    <property type="match status" value="1"/>
</dbReference>